<evidence type="ECO:0000313" key="3">
    <source>
        <dbReference type="Proteomes" id="UP000008672"/>
    </source>
</evidence>
<accession>M3XLI1</accession>
<dbReference type="KEGG" id="lcm:102356841"/>
<proteinExistence type="predicted"/>
<feature type="region of interest" description="Disordered" evidence="1">
    <location>
        <begin position="1"/>
        <end position="21"/>
    </location>
</feature>
<dbReference type="AlphaFoldDB" id="M3XLI1"/>
<dbReference type="PANTHER" id="PTHR14416:SF2">
    <property type="entry name" value="PROTEIN NJMU-R1"/>
    <property type="match status" value="1"/>
</dbReference>
<protein>
    <submittedName>
        <fullName evidence="2">Chromosome 17 open reading frame 75</fullName>
    </submittedName>
</protein>
<dbReference type="eggNOG" id="ENOG502QRCR">
    <property type="taxonomic scope" value="Eukaryota"/>
</dbReference>
<reference evidence="3" key="1">
    <citation type="submission" date="2011-08" db="EMBL/GenBank/DDBJ databases">
        <title>The draft genome of Latimeria chalumnae.</title>
        <authorList>
            <person name="Di Palma F."/>
            <person name="Alfoldi J."/>
            <person name="Johnson J."/>
            <person name="Berlin A."/>
            <person name="Gnerre S."/>
            <person name="Jaffe D."/>
            <person name="MacCallum I."/>
            <person name="Young S."/>
            <person name="Walker B.J."/>
            <person name="Lander E."/>
            <person name="Lindblad-Toh K."/>
        </authorList>
    </citation>
    <scope>NUCLEOTIDE SEQUENCE [LARGE SCALE GENOMIC DNA]</scope>
    <source>
        <strain evidence="3">Wild caught</strain>
    </source>
</reference>
<dbReference type="GeneTree" id="ENSGT00390000005481"/>
<name>M3XLI1_LATCH</name>
<reference evidence="2" key="3">
    <citation type="submission" date="2025-09" db="UniProtKB">
        <authorList>
            <consortium name="Ensembl"/>
        </authorList>
    </citation>
    <scope>IDENTIFICATION</scope>
</reference>
<dbReference type="HOGENOM" id="CLU_042049_0_0_1"/>
<keyword evidence="3" id="KW-1185">Reference proteome</keyword>
<dbReference type="Ensembl" id="ENSLACT00000024891.1">
    <property type="protein sequence ID" value="ENSLACP00000023587.1"/>
    <property type="gene ID" value="ENSLACG00000022132.1"/>
</dbReference>
<feature type="compositionally biased region" description="Acidic residues" evidence="1">
    <location>
        <begin position="12"/>
        <end position="21"/>
    </location>
</feature>
<gene>
    <name evidence="2" type="primary">C17orf75</name>
</gene>
<feature type="compositionally biased region" description="Polar residues" evidence="1">
    <location>
        <begin position="1"/>
        <end position="10"/>
    </location>
</feature>
<dbReference type="GO" id="GO:0005802">
    <property type="term" value="C:trans-Golgi network"/>
    <property type="evidence" value="ECO:0007669"/>
    <property type="project" value="InterPro"/>
</dbReference>
<dbReference type="Proteomes" id="UP000008672">
    <property type="component" value="Unassembled WGS sequence"/>
</dbReference>
<reference evidence="2" key="2">
    <citation type="submission" date="2025-08" db="UniProtKB">
        <authorList>
            <consortium name="Ensembl"/>
        </authorList>
    </citation>
    <scope>IDENTIFICATION</scope>
</reference>
<dbReference type="InParanoid" id="M3XLI1"/>
<dbReference type="OrthoDB" id="20238at2759"/>
<evidence type="ECO:0000256" key="1">
    <source>
        <dbReference type="SAM" id="MobiDB-lite"/>
    </source>
</evidence>
<dbReference type="FunCoup" id="M3XLI1">
    <property type="interactions" value="1286"/>
</dbReference>
<organism evidence="2 3">
    <name type="scientific">Latimeria chalumnae</name>
    <name type="common">Coelacanth</name>
    <dbReference type="NCBI Taxonomy" id="7897"/>
    <lineage>
        <taxon>Eukaryota</taxon>
        <taxon>Metazoa</taxon>
        <taxon>Chordata</taxon>
        <taxon>Craniata</taxon>
        <taxon>Vertebrata</taxon>
        <taxon>Euteleostomi</taxon>
        <taxon>Coelacanthiformes</taxon>
        <taxon>Coelacanthidae</taxon>
        <taxon>Latimeria</taxon>
    </lineage>
</organism>
<dbReference type="EMBL" id="AFYH01051061">
    <property type="status" value="NOT_ANNOTATED_CDS"/>
    <property type="molecule type" value="Genomic_DNA"/>
</dbReference>
<dbReference type="Bgee" id="ENSLACG00000022132">
    <property type="expression patterns" value="Expressed in muscle tissue and 6 other cell types or tissues"/>
</dbReference>
<dbReference type="STRING" id="7897.ENSLACP00000023587"/>
<evidence type="ECO:0000313" key="2">
    <source>
        <dbReference type="Ensembl" id="ENSLACP00000023587.1"/>
    </source>
</evidence>
<dbReference type="PANTHER" id="PTHR14416">
    <property type="entry name" value="PROTEIN NJMU-R1"/>
    <property type="match status" value="1"/>
</dbReference>
<dbReference type="EMBL" id="AFYH01051062">
    <property type="status" value="NOT_ANNOTATED_CDS"/>
    <property type="molecule type" value="Genomic_DNA"/>
</dbReference>
<dbReference type="Pfam" id="PF15053">
    <property type="entry name" value="Njmu-R1"/>
    <property type="match status" value="1"/>
</dbReference>
<dbReference type="GO" id="GO:0099041">
    <property type="term" value="P:vesicle tethering to Golgi"/>
    <property type="evidence" value="ECO:0007669"/>
    <property type="project" value="InterPro"/>
</dbReference>
<dbReference type="OMA" id="FEDAICP"/>
<dbReference type="InterPro" id="IPR028280">
    <property type="entry name" value="Njmu-R1"/>
</dbReference>
<sequence>MFTTQTSFQESIDGEEKETDLEIDDGALIEEEKRQSQTNSYYSIYVYQSHTTSSQQVTDGGDGSIRKAPLENFSLSLADTNLPAEAELELRSFITKRLSKGMLFRGMGVVVSVELSIPEQVAGCYYCLLNQHKFQESLADTRTTLSDYVICFLGGTEKGLELFRLELDNYVQGLQSFSTPEISNLEAPVKLYLTSWFEESVIYIKRVVQLLQEKLVVLLHAALSHTSIEVKGANDRTKTDINRFLNAASLQGLVQEDTESSLCKAISEEQQKVVILDCDGVQPQFQNAGSNRFCEDWIQAFLNGAECGNPFLLRQILENFKLKAIQDMNNIKRFIRQAEMSHYALFKCYIFLKNCGNADILLQNVKVEHAEMPEAKNVVQVLEEFIDGEGMAGPSI</sequence>